<dbReference type="Gene3D" id="1.10.490.10">
    <property type="entry name" value="Globins"/>
    <property type="match status" value="1"/>
</dbReference>
<name>A0AA88AZ76_FICCA</name>
<dbReference type="GO" id="GO:0005344">
    <property type="term" value="F:oxygen carrier activity"/>
    <property type="evidence" value="ECO:0007669"/>
    <property type="project" value="UniProtKB-KW"/>
</dbReference>
<keyword evidence="7" id="KW-1185">Reference proteome</keyword>
<evidence type="ECO:0000256" key="1">
    <source>
        <dbReference type="ARBA" id="ARBA00022448"/>
    </source>
</evidence>
<keyword evidence="4" id="KW-0479">Metal-binding</keyword>
<dbReference type="Proteomes" id="UP001187192">
    <property type="component" value="Unassembled WGS sequence"/>
</dbReference>
<keyword evidence="5" id="KW-0408">Iron</keyword>
<dbReference type="EMBL" id="BTGU01000043">
    <property type="protein sequence ID" value="GMN52821.1"/>
    <property type="molecule type" value="Genomic_DNA"/>
</dbReference>
<sequence>MAKHLKHRATLTHYTFQTSLTTYNKTTGPNPLRPESQQVLPSELSSSWSSGFSSSQLRPTLWLARESTMNIPTGCLGVRPLDVARGTSGGTFPQRQLDASWTNRRMPQTPTLHISMTTTKETHQKSSHFKTSGRAIQHSTIMVVKDALMRTIKEAVGEKWYDEMASAWGEAFDQLAAAIKNEMTQDHESPTTTSLPAN</sequence>
<accession>A0AA88AZ76</accession>
<dbReference type="SUPFAM" id="SSF46458">
    <property type="entry name" value="Globin-like"/>
    <property type="match status" value="1"/>
</dbReference>
<reference evidence="6" key="1">
    <citation type="submission" date="2023-07" db="EMBL/GenBank/DDBJ databases">
        <title>draft genome sequence of fig (Ficus carica).</title>
        <authorList>
            <person name="Takahashi T."/>
            <person name="Nishimura K."/>
        </authorList>
    </citation>
    <scope>NUCLEOTIDE SEQUENCE</scope>
</reference>
<keyword evidence="3" id="KW-0561">Oxygen transport</keyword>
<dbReference type="PANTHER" id="PTHR22924:SF92">
    <property type="entry name" value="NON-SYMBIOTIC HEMOGLOBIN 2"/>
    <property type="match status" value="1"/>
</dbReference>
<dbReference type="GO" id="GO:0020037">
    <property type="term" value="F:heme binding"/>
    <property type="evidence" value="ECO:0007669"/>
    <property type="project" value="InterPro"/>
</dbReference>
<dbReference type="InterPro" id="IPR001032">
    <property type="entry name" value="Leghaemoglobin-like"/>
</dbReference>
<gene>
    <name evidence="6" type="ORF">TIFTF001_021967</name>
</gene>
<keyword evidence="1" id="KW-0813">Transport</keyword>
<organism evidence="6 7">
    <name type="scientific">Ficus carica</name>
    <name type="common">Common fig</name>
    <dbReference type="NCBI Taxonomy" id="3494"/>
    <lineage>
        <taxon>Eukaryota</taxon>
        <taxon>Viridiplantae</taxon>
        <taxon>Streptophyta</taxon>
        <taxon>Embryophyta</taxon>
        <taxon>Tracheophyta</taxon>
        <taxon>Spermatophyta</taxon>
        <taxon>Magnoliopsida</taxon>
        <taxon>eudicotyledons</taxon>
        <taxon>Gunneridae</taxon>
        <taxon>Pentapetalae</taxon>
        <taxon>rosids</taxon>
        <taxon>fabids</taxon>
        <taxon>Rosales</taxon>
        <taxon>Moraceae</taxon>
        <taxon>Ficeae</taxon>
        <taxon>Ficus</taxon>
    </lineage>
</organism>
<evidence type="ECO:0000256" key="5">
    <source>
        <dbReference type="ARBA" id="ARBA00023004"/>
    </source>
</evidence>
<dbReference type="InterPro" id="IPR012292">
    <property type="entry name" value="Globin/Proto"/>
</dbReference>
<keyword evidence="2" id="KW-0349">Heme</keyword>
<proteinExistence type="predicted"/>
<evidence type="ECO:0000313" key="7">
    <source>
        <dbReference type="Proteomes" id="UP001187192"/>
    </source>
</evidence>
<comment type="caution">
    <text evidence="6">The sequence shown here is derived from an EMBL/GenBank/DDBJ whole genome shotgun (WGS) entry which is preliminary data.</text>
</comment>
<protein>
    <submittedName>
        <fullName evidence="6">Uncharacterized protein</fullName>
    </submittedName>
</protein>
<dbReference type="GO" id="GO:0019825">
    <property type="term" value="F:oxygen binding"/>
    <property type="evidence" value="ECO:0007669"/>
    <property type="project" value="InterPro"/>
</dbReference>
<evidence type="ECO:0000256" key="2">
    <source>
        <dbReference type="ARBA" id="ARBA00022617"/>
    </source>
</evidence>
<dbReference type="InterPro" id="IPR009050">
    <property type="entry name" value="Globin-like_sf"/>
</dbReference>
<dbReference type="AlphaFoldDB" id="A0AA88AZ76"/>
<evidence type="ECO:0000313" key="6">
    <source>
        <dbReference type="EMBL" id="GMN52821.1"/>
    </source>
</evidence>
<evidence type="ECO:0000256" key="3">
    <source>
        <dbReference type="ARBA" id="ARBA00022621"/>
    </source>
</evidence>
<evidence type="ECO:0000256" key="4">
    <source>
        <dbReference type="ARBA" id="ARBA00022723"/>
    </source>
</evidence>
<dbReference type="PANTHER" id="PTHR22924">
    <property type="entry name" value="LEGHEMOGLOBIN-RELATED"/>
    <property type="match status" value="1"/>
</dbReference>
<dbReference type="GO" id="GO:0046872">
    <property type="term" value="F:metal ion binding"/>
    <property type="evidence" value="ECO:0007669"/>
    <property type="project" value="UniProtKB-KW"/>
</dbReference>